<gene>
    <name evidence="4" type="ORF">A9404_11750</name>
</gene>
<dbReference type="PROSITE" id="PS51257">
    <property type="entry name" value="PROKAR_LIPOPROTEIN"/>
    <property type="match status" value="1"/>
</dbReference>
<feature type="region of interest" description="Disordered" evidence="2">
    <location>
        <begin position="202"/>
        <end position="233"/>
    </location>
</feature>
<feature type="signal peptide" evidence="3">
    <location>
        <begin position="1"/>
        <end position="34"/>
    </location>
</feature>
<evidence type="ECO:0000256" key="2">
    <source>
        <dbReference type="SAM" id="MobiDB-lite"/>
    </source>
</evidence>
<dbReference type="KEGG" id="haz:A9404_11750"/>
<dbReference type="RefSeq" id="WP_066101871.1">
    <property type="nucleotide sequence ID" value="NZ_CP016027.1"/>
</dbReference>
<accession>A0A191ZJ96</accession>
<dbReference type="Proteomes" id="UP000078596">
    <property type="component" value="Chromosome"/>
</dbReference>
<proteinExistence type="predicted"/>
<organism evidence="4 5">
    <name type="scientific">Halothiobacillus diazotrophicus</name>
    <dbReference type="NCBI Taxonomy" id="1860122"/>
    <lineage>
        <taxon>Bacteria</taxon>
        <taxon>Pseudomonadati</taxon>
        <taxon>Pseudomonadota</taxon>
        <taxon>Gammaproteobacteria</taxon>
        <taxon>Chromatiales</taxon>
        <taxon>Halothiobacillaceae</taxon>
        <taxon>Halothiobacillus</taxon>
    </lineage>
</organism>
<evidence type="ECO:0000256" key="3">
    <source>
        <dbReference type="SAM" id="SignalP"/>
    </source>
</evidence>
<dbReference type="EMBL" id="CP016027">
    <property type="protein sequence ID" value="ANJ67959.1"/>
    <property type="molecule type" value="Genomic_DNA"/>
</dbReference>
<reference evidence="4 5" key="1">
    <citation type="submission" date="2016-06" db="EMBL/GenBank/DDBJ databases">
        <title>Insight into the functional genes involving in sulfur oxidation in Pearl River water.</title>
        <authorList>
            <person name="Luo J."/>
            <person name="Tan X."/>
            <person name="Lin W."/>
        </authorList>
    </citation>
    <scope>NUCLEOTIDE SEQUENCE [LARGE SCALE GENOMIC DNA]</scope>
    <source>
        <strain evidence="4 5">LS2</strain>
    </source>
</reference>
<evidence type="ECO:0008006" key="6">
    <source>
        <dbReference type="Google" id="ProtNLM"/>
    </source>
</evidence>
<keyword evidence="3" id="KW-0732">Signal</keyword>
<feature type="compositionally biased region" description="Polar residues" evidence="2">
    <location>
        <begin position="207"/>
        <end position="220"/>
    </location>
</feature>
<name>A0A191ZJ96_9GAMM</name>
<evidence type="ECO:0000313" key="5">
    <source>
        <dbReference type="Proteomes" id="UP000078596"/>
    </source>
</evidence>
<feature type="coiled-coil region" evidence="1">
    <location>
        <begin position="81"/>
        <end position="108"/>
    </location>
</feature>
<feature type="chain" id="PRO_5008250435" description="Lipoprotein" evidence="3">
    <location>
        <begin position="35"/>
        <end position="233"/>
    </location>
</feature>
<dbReference type="AlphaFoldDB" id="A0A191ZJ96"/>
<evidence type="ECO:0000256" key="1">
    <source>
        <dbReference type="SAM" id="Coils"/>
    </source>
</evidence>
<dbReference type="OrthoDB" id="326336at2"/>
<evidence type="ECO:0000313" key="4">
    <source>
        <dbReference type="EMBL" id="ANJ67959.1"/>
    </source>
</evidence>
<dbReference type="STRING" id="1860122.A9404_11750"/>
<protein>
    <recommendedName>
        <fullName evidence="6">Lipoprotein</fullName>
    </recommendedName>
</protein>
<keyword evidence="1" id="KW-0175">Coiled coil</keyword>
<keyword evidence="5" id="KW-1185">Reference proteome</keyword>
<feature type="compositionally biased region" description="Low complexity" evidence="2">
    <location>
        <begin position="221"/>
        <end position="233"/>
    </location>
</feature>
<sequence length="233" mass="25501">MNNRRNRLDRWLAAGALIAALVTLGGCASVPQYATQTTYRPPATAAGQACIATCHTKLQQCQTQCAAEREACISNIEPIAKQAFEDDLKRYEAARKQYESDRQIYELNQAFRSGWSYPVFVPRYGWVMGPGWYGPGWFGPNDDPPTPPPAPSLKAERDRLIKERCDSKPCPCQNNFEQCYIGCGGQVEKSVVCIANCGDKDPRPQMSPMSSPVGNGNASQTLTPLPATKPAAP</sequence>